<dbReference type="EMBL" id="RJVG01000013">
    <property type="protein sequence ID" value="ROR23660.1"/>
    <property type="molecule type" value="Genomic_DNA"/>
</dbReference>
<comment type="caution">
    <text evidence="7">The sequence shown here is derived from an EMBL/GenBank/DDBJ whole genome shotgun (WGS) entry which is preliminary data.</text>
</comment>
<dbReference type="InterPro" id="IPR024434">
    <property type="entry name" value="TSCPD_dom"/>
</dbReference>
<evidence type="ECO:0000256" key="4">
    <source>
        <dbReference type="ARBA" id="ARBA00022741"/>
    </source>
</evidence>
<dbReference type="GO" id="GO:0000166">
    <property type="term" value="F:nucleotide binding"/>
    <property type="evidence" value="ECO:0007669"/>
    <property type="project" value="UniProtKB-KW"/>
</dbReference>
<evidence type="ECO:0000256" key="1">
    <source>
        <dbReference type="ARBA" id="ARBA00007405"/>
    </source>
</evidence>
<dbReference type="AlphaFoldDB" id="A0A3N1XA62"/>
<evidence type="ECO:0000313" key="7">
    <source>
        <dbReference type="EMBL" id="ROR23660.1"/>
    </source>
</evidence>
<accession>A0A3N1XA62</accession>
<keyword evidence="4" id="KW-0547">Nucleotide-binding</keyword>
<evidence type="ECO:0000259" key="6">
    <source>
        <dbReference type="Pfam" id="PF12637"/>
    </source>
</evidence>
<dbReference type="OrthoDB" id="9801525at2"/>
<dbReference type="EC" id="1.17.4.1" evidence="2"/>
<evidence type="ECO:0000256" key="3">
    <source>
        <dbReference type="ARBA" id="ARBA00022634"/>
    </source>
</evidence>
<dbReference type="RefSeq" id="WP_123610657.1">
    <property type="nucleotide sequence ID" value="NZ_RJVG01000013.1"/>
</dbReference>
<reference evidence="7 8" key="1">
    <citation type="submission" date="2018-11" db="EMBL/GenBank/DDBJ databases">
        <title>Genomic Encyclopedia of Type Strains, Phase IV (KMG-IV): sequencing the most valuable type-strain genomes for metagenomic binning, comparative biology and taxonomic classification.</title>
        <authorList>
            <person name="Goeker M."/>
        </authorList>
    </citation>
    <scope>NUCLEOTIDE SEQUENCE [LARGE SCALE GENOMIC DNA]</scope>
    <source>
        <strain evidence="7 8">DSM 26537</strain>
    </source>
</reference>
<name>A0A3N1XA62_9FIRM</name>
<dbReference type="NCBIfam" id="TIGR03905">
    <property type="entry name" value="TIGR03905_4_Cys"/>
    <property type="match status" value="1"/>
</dbReference>
<dbReference type="Pfam" id="PF12637">
    <property type="entry name" value="TSCPD"/>
    <property type="match status" value="1"/>
</dbReference>
<comment type="catalytic activity">
    <reaction evidence="5">
        <text>a 2'-deoxyribonucleoside 5'-diphosphate + [thioredoxin]-disulfide + H2O = a ribonucleoside 5'-diphosphate + [thioredoxin]-dithiol</text>
        <dbReference type="Rhea" id="RHEA:23252"/>
        <dbReference type="Rhea" id="RHEA-COMP:10698"/>
        <dbReference type="Rhea" id="RHEA-COMP:10700"/>
        <dbReference type="ChEBI" id="CHEBI:15377"/>
        <dbReference type="ChEBI" id="CHEBI:29950"/>
        <dbReference type="ChEBI" id="CHEBI:50058"/>
        <dbReference type="ChEBI" id="CHEBI:57930"/>
        <dbReference type="ChEBI" id="CHEBI:73316"/>
        <dbReference type="EC" id="1.17.4.1"/>
    </reaction>
</comment>
<comment type="similarity">
    <text evidence="1">Belongs to the ribonucleoside diphosphate reductase class-2 family.</text>
</comment>
<evidence type="ECO:0000313" key="8">
    <source>
        <dbReference type="Proteomes" id="UP000273083"/>
    </source>
</evidence>
<proteinExistence type="inferred from homology"/>
<evidence type="ECO:0000256" key="5">
    <source>
        <dbReference type="ARBA" id="ARBA00047754"/>
    </source>
</evidence>
<sequence>MKYKTHGVCCTEIDFEVENNIIKSVEFKNGCAGNTAGIAKLIVGMSVDDVIEKLEGTRCGFRETSCPDQLAKALKSIKE</sequence>
<protein>
    <recommendedName>
        <fullName evidence="2">ribonucleoside-diphosphate reductase</fullName>
        <ecNumber evidence="2">1.17.4.1</ecNumber>
    </recommendedName>
</protein>
<organism evidence="7 8">
    <name type="scientific">Mobilisporobacter senegalensis</name>
    <dbReference type="NCBI Taxonomy" id="1329262"/>
    <lineage>
        <taxon>Bacteria</taxon>
        <taxon>Bacillati</taxon>
        <taxon>Bacillota</taxon>
        <taxon>Clostridia</taxon>
        <taxon>Lachnospirales</taxon>
        <taxon>Lachnospiraceae</taxon>
        <taxon>Mobilisporobacter</taxon>
    </lineage>
</organism>
<evidence type="ECO:0000256" key="2">
    <source>
        <dbReference type="ARBA" id="ARBA00012274"/>
    </source>
</evidence>
<gene>
    <name evidence="7" type="ORF">EDD66_11355</name>
</gene>
<dbReference type="InterPro" id="IPR023806">
    <property type="entry name" value="CHP03905"/>
</dbReference>
<dbReference type="Proteomes" id="UP000273083">
    <property type="component" value="Unassembled WGS sequence"/>
</dbReference>
<feature type="domain" description="TSCPD" evidence="6">
    <location>
        <begin position="2"/>
        <end position="76"/>
    </location>
</feature>
<keyword evidence="3" id="KW-0237">DNA synthesis</keyword>
<dbReference type="GO" id="GO:0071897">
    <property type="term" value="P:DNA biosynthetic process"/>
    <property type="evidence" value="ECO:0007669"/>
    <property type="project" value="UniProtKB-KW"/>
</dbReference>
<keyword evidence="8" id="KW-1185">Reference proteome</keyword>
<dbReference type="GO" id="GO:0004748">
    <property type="term" value="F:ribonucleoside-diphosphate reductase activity, thioredoxin disulfide as acceptor"/>
    <property type="evidence" value="ECO:0007669"/>
    <property type="project" value="UniProtKB-EC"/>
</dbReference>